<protein>
    <submittedName>
        <fullName evidence="2">Uncharacterized protein</fullName>
    </submittedName>
</protein>
<evidence type="ECO:0000313" key="3">
    <source>
        <dbReference type="Proteomes" id="UP000593562"/>
    </source>
</evidence>
<accession>A0A7J7CMY4</accession>
<organism evidence="2 3">
    <name type="scientific">Tripterygium wilfordii</name>
    <name type="common">Thunder God vine</name>
    <dbReference type="NCBI Taxonomy" id="458696"/>
    <lineage>
        <taxon>Eukaryota</taxon>
        <taxon>Viridiplantae</taxon>
        <taxon>Streptophyta</taxon>
        <taxon>Embryophyta</taxon>
        <taxon>Tracheophyta</taxon>
        <taxon>Spermatophyta</taxon>
        <taxon>Magnoliopsida</taxon>
        <taxon>eudicotyledons</taxon>
        <taxon>Gunneridae</taxon>
        <taxon>Pentapetalae</taxon>
        <taxon>rosids</taxon>
        <taxon>fabids</taxon>
        <taxon>Celastrales</taxon>
        <taxon>Celastraceae</taxon>
        <taxon>Tripterygium</taxon>
    </lineage>
</organism>
<reference evidence="2 3" key="1">
    <citation type="journal article" date="2020" name="Nat. Commun.">
        <title>Genome of Tripterygium wilfordii and identification of cytochrome P450 involved in triptolide biosynthesis.</title>
        <authorList>
            <person name="Tu L."/>
            <person name="Su P."/>
            <person name="Zhang Z."/>
            <person name="Gao L."/>
            <person name="Wang J."/>
            <person name="Hu T."/>
            <person name="Zhou J."/>
            <person name="Zhang Y."/>
            <person name="Zhao Y."/>
            <person name="Liu Y."/>
            <person name="Song Y."/>
            <person name="Tong Y."/>
            <person name="Lu Y."/>
            <person name="Yang J."/>
            <person name="Xu C."/>
            <person name="Jia M."/>
            <person name="Peters R.J."/>
            <person name="Huang L."/>
            <person name="Gao W."/>
        </authorList>
    </citation>
    <scope>NUCLEOTIDE SEQUENCE [LARGE SCALE GENOMIC DNA]</scope>
    <source>
        <strain evidence="3">cv. XIE 37</strain>
        <tissue evidence="2">Leaf</tissue>
    </source>
</reference>
<dbReference type="EMBL" id="JAAARO010000015">
    <property type="protein sequence ID" value="KAF5735475.1"/>
    <property type="molecule type" value="Genomic_DNA"/>
</dbReference>
<evidence type="ECO:0000313" key="2">
    <source>
        <dbReference type="EMBL" id="KAF5735475.1"/>
    </source>
</evidence>
<comment type="caution">
    <text evidence="2">The sequence shown here is derived from an EMBL/GenBank/DDBJ whole genome shotgun (WGS) entry which is preliminary data.</text>
</comment>
<keyword evidence="3" id="KW-1185">Reference proteome</keyword>
<gene>
    <name evidence="2" type="ORF">HS088_TW15G00982</name>
</gene>
<evidence type="ECO:0000256" key="1">
    <source>
        <dbReference type="SAM" id="MobiDB-lite"/>
    </source>
</evidence>
<dbReference type="InParanoid" id="A0A7J7CMY4"/>
<dbReference type="Proteomes" id="UP000593562">
    <property type="component" value="Unassembled WGS sequence"/>
</dbReference>
<feature type="region of interest" description="Disordered" evidence="1">
    <location>
        <begin position="50"/>
        <end position="95"/>
    </location>
</feature>
<dbReference type="AlphaFoldDB" id="A0A7J7CMY4"/>
<feature type="compositionally biased region" description="Gly residues" evidence="1">
    <location>
        <begin position="66"/>
        <end position="76"/>
    </location>
</feature>
<proteinExistence type="predicted"/>
<name>A0A7J7CMY4_TRIWF</name>
<sequence>MARSKLEKHTEVVERDVFKLKTSVTRLTNDMAELKACLLSIRDSIQAIDATMSESGNQGRNKDPATGGGGGGGGEGSAQRPVYATGMKPVVPPKRGGVIKRIVNDFSKPFSAGSGPS</sequence>